<reference evidence="2 3" key="1">
    <citation type="submission" date="2016-07" db="EMBL/GenBank/DDBJ databases">
        <title>Draft genome of Scalindua rubra, obtained from a brine-seawater interface in the Red Sea, sheds light on salt adaptation in anammox bacteria.</title>
        <authorList>
            <person name="Speth D.R."/>
            <person name="Lagkouvardos I."/>
            <person name="Wang Y."/>
            <person name="Qian P.-Y."/>
            <person name="Dutilh B.E."/>
            <person name="Jetten M.S."/>
        </authorList>
    </citation>
    <scope>NUCLEOTIDE SEQUENCE [LARGE SCALE GENOMIC DNA]</scope>
    <source>
        <strain evidence="2">BSI-1</strain>
    </source>
</reference>
<gene>
    <name evidence="2" type="ORF">SCARUB_01793</name>
</gene>
<keyword evidence="1" id="KW-0812">Transmembrane</keyword>
<evidence type="ECO:0000313" key="2">
    <source>
        <dbReference type="EMBL" id="ODS33094.1"/>
    </source>
</evidence>
<protein>
    <submittedName>
        <fullName evidence="2">Uncharacterized protein</fullName>
    </submittedName>
</protein>
<dbReference type="EMBL" id="MAYW01000038">
    <property type="protein sequence ID" value="ODS33094.1"/>
    <property type="molecule type" value="Genomic_DNA"/>
</dbReference>
<keyword evidence="1" id="KW-1133">Transmembrane helix</keyword>
<organism evidence="2 3">
    <name type="scientific">Candidatus Scalindua rubra</name>
    <dbReference type="NCBI Taxonomy" id="1872076"/>
    <lineage>
        <taxon>Bacteria</taxon>
        <taxon>Pseudomonadati</taxon>
        <taxon>Planctomycetota</taxon>
        <taxon>Candidatus Brocadiia</taxon>
        <taxon>Candidatus Brocadiales</taxon>
        <taxon>Candidatus Scalinduaceae</taxon>
        <taxon>Candidatus Scalindua</taxon>
    </lineage>
</organism>
<evidence type="ECO:0000313" key="3">
    <source>
        <dbReference type="Proteomes" id="UP000094056"/>
    </source>
</evidence>
<feature type="transmembrane region" description="Helical" evidence="1">
    <location>
        <begin position="7"/>
        <end position="25"/>
    </location>
</feature>
<dbReference type="AlphaFoldDB" id="A0A1E3XDQ9"/>
<sequence length="37" mass="4383">MDIDMEMVLWCAVVVLVFCIFRLFAPIRDETQILPVR</sequence>
<keyword evidence="1" id="KW-0472">Membrane</keyword>
<evidence type="ECO:0000256" key="1">
    <source>
        <dbReference type="SAM" id="Phobius"/>
    </source>
</evidence>
<accession>A0A1E3XDQ9</accession>
<proteinExistence type="predicted"/>
<comment type="caution">
    <text evidence="2">The sequence shown here is derived from an EMBL/GenBank/DDBJ whole genome shotgun (WGS) entry which is preliminary data.</text>
</comment>
<name>A0A1E3XDQ9_9BACT</name>
<dbReference type="Proteomes" id="UP000094056">
    <property type="component" value="Unassembled WGS sequence"/>
</dbReference>